<dbReference type="PANTHER" id="PTHR33840:SF2">
    <property type="entry name" value="TLE1 PHOSPHOLIPASE DOMAIN-CONTAINING PROTEIN"/>
    <property type="match status" value="1"/>
</dbReference>
<evidence type="ECO:0000256" key="1">
    <source>
        <dbReference type="SAM" id="Coils"/>
    </source>
</evidence>
<gene>
    <name evidence="4" type="ORF">GGX14DRAFT_524665</name>
</gene>
<dbReference type="Pfam" id="PF09994">
    <property type="entry name" value="T6SS_Tle1-like_cat"/>
    <property type="match status" value="1"/>
</dbReference>
<reference evidence="4" key="1">
    <citation type="submission" date="2023-03" db="EMBL/GenBank/DDBJ databases">
        <title>Massive genome expansion in bonnet fungi (Mycena s.s.) driven by repeated elements and novel gene families across ecological guilds.</title>
        <authorList>
            <consortium name="Lawrence Berkeley National Laboratory"/>
            <person name="Harder C.B."/>
            <person name="Miyauchi S."/>
            <person name="Viragh M."/>
            <person name="Kuo A."/>
            <person name="Thoen E."/>
            <person name="Andreopoulos B."/>
            <person name="Lu D."/>
            <person name="Skrede I."/>
            <person name="Drula E."/>
            <person name="Henrissat B."/>
            <person name="Morin E."/>
            <person name="Kohler A."/>
            <person name="Barry K."/>
            <person name="LaButti K."/>
            <person name="Morin E."/>
            <person name="Salamov A."/>
            <person name="Lipzen A."/>
            <person name="Mereny Z."/>
            <person name="Hegedus B."/>
            <person name="Baldrian P."/>
            <person name="Stursova M."/>
            <person name="Weitz H."/>
            <person name="Taylor A."/>
            <person name="Grigoriev I.V."/>
            <person name="Nagy L.G."/>
            <person name="Martin F."/>
            <person name="Kauserud H."/>
        </authorList>
    </citation>
    <scope>NUCLEOTIDE SEQUENCE</scope>
    <source>
        <strain evidence="4">9144</strain>
    </source>
</reference>
<evidence type="ECO:0000259" key="3">
    <source>
        <dbReference type="Pfam" id="PF09994"/>
    </source>
</evidence>
<dbReference type="SMART" id="SM00028">
    <property type="entry name" value="TPR"/>
    <property type="match status" value="8"/>
</dbReference>
<dbReference type="Pfam" id="PF13374">
    <property type="entry name" value="TPR_10"/>
    <property type="match status" value="3"/>
</dbReference>
<keyword evidence="5" id="KW-1185">Reference proteome</keyword>
<proteinExistence type="predicted"/>
<dbReference type="Pfam" id="PF13424">
    <property type="entry name" value="TPR_12"/>
    <property type="match status" value="2"/>
</dbReference>
<dbReference type="Proteomes" id="UP001219525">
    <property type="component" value="Unassembled WGS sequence"/>
</dbReference>
<organism evidence="4 5">
    <name type="scientific">Mycena pura</name>
    <dbReference type="NCBI Taxonomy" id="153505"/>
    <lineage>
        <taxon>Eukaryota</taxon>
        <taxon>Fungi</taxon>
        <taxon>Dikarya</taxon>
        <taxon>Basidiomycota</taxon>
        <taxon>Agaricomycotina</taxon>
        <taxon>Agaricomycetes</taxon>
        <taxon>Agaricomycetidae</taxon>
        <taxon>Agaricales</taxon>
        <taxon>Marasmiineae</taxon>
        <taxon>Mycenaceae</taxon>
        <taxon>Mycena</taxon>
    </lineage>
</organism>
<feature type="domain" description="T6SS Phospholipase effector Tle1-like catalytic" evidence="3">
    <location>
        <begin position="90"/>
        <end position="402"/>
    </location>
</feature>
<evidence type="ECO:0000313" key="4">
    <source>
        <dbReference type="EMBL" id="KAJ7201122.1"/>
    </source>
</evidence>
<evidence type="ECO:0000313" key="5">
    <source>
        <dbReference type="Proteomes" id="UP001219525"/>
    </source>
</evidence>
<dbReference type="InterPro" id="IPR018712">
    <property type="entry name" value="Tle1-like_cat"/>
</dbReference>
<dbReference type="PANTHER" id="PTHR33840">
    <property type="match status" value="1"/>
</dbReference>
<dbReference type="EMBL" id="JARJCW010000060">
    <property type="protein sequence ID" value="KAJ7201122.1"/>
    <property type="molecule type" value="Genomic_DNA"/>
</dbReference>
<keyword evidence="1" id="KW-0175">Coiled coil</keyword>
<dbReference type="SUPFAM" id="SSF48452">
    <property type="entry name" value="TPR-like"/>
    <property type="match status" value="4"/>
</dbReference>
<evidence type="ECO:0000256" key="2">
    <source>
        <dbReference type="SAM" id="MobiDB-lite"/>
    </source>
</evidence>
<comment type="caution">
    <text evidence="4">The sequence shown here is derived from an EMBL/GenBank/DDBJ whole genome shotgun (WGS) entry which is preliminary data.</text>
</comment>
<feature type="region of interest" description="Disordered" evidence="2">
    <location>
        <begin position="1"/>
        <end position="43"/>
    </location>
</feature>
<name>A0AAD6V381_9AGAR</name>
<accession>A0AAD6V381</accession>
<dbReference type="Gene3D" id="1.25.40.10">
    <property type="entry name" value="Tetratricopeptide repeat domain"/>
    <property type="match status" value="4"/>
</dbReference>
<dbReference type="InterPro" id="IPR019734">
    <property type="entry name" value="TPR_rpt"/>
</dbReference>
<protein>
    <recommendedName>
        <fullName evidence="3">T6SS Phospholipase effector Tle1-like catalytic domain-containing protein</fullName>
    </recommendedName>
</protein>
<sequence length="1421" mass="157173">MISVATKKGADAVKTKNAGNGEGVTRKERVANENGPDSVKRRGGQLERPGRICGCTCQVDCNCNCTCACQDHCVCLNEACSGKCGAIVSRNLVLSIDGTSNQFGKFNTNVVELHSRIDSTAEAKQSKFYNCGIGTYVPEDAKATPKYASQWISNAVDLAIAKRFKQNVLEAYRWLSHMYRPGDKIFIFGFSRGAYQARTLAAMIEKIGLVDQGNESMIPFAYEIYLERHKGKVISDEKKTQKQKEESTDAGVSAKVDAKKELEVPKGKVIEDEKKKEEEELTEADELARKFKETCSRPVRIHFAGLWDTVSSVGLVRGKPLPLTSTAQHICIVRHALALDERRVKFLPEYVGGGGSSWSASKSMTSDVKEVWFPGTHSDIGGGLKENVKLNLSSVPLLWMENEATLAGLRLRRRISEVSWAKDLKDMCDPEVSESLTKGWWLLECMHLTRLTFETPHQVTKTPHLGAGRIIVPGQRIHISVAFKKTYKPRATFLLPGGIEWESFLGKEIETSSFEWLDQLGDKVEKNLFDATFMIQAIESLWSLTDTTGDNFKYLHQRLAFMALSGQLAVTYLSTLKRGLSDVKPVVEFFERLQKQQPVTFDADLAALLEHQASLLIADGKVGKGLEKFYKAQTIRLKIAHRVKNAPKDATDALEKCLTTLTSTDRNVPDWSADILEVIQDAVKFQPSTAIARGEPHQPLANSLHCVGIILRHLGCYEDAVKAHTKAIDLLRKLATTDPTVTKYLAQSLHHLGSNLSILKRYEEAIEVKREAVEFRRHLAEADRTAIKDLARSLHNLAIDLTAVGKNEDAVAADKEAVKKLMETNPSSIKDLCGTLQTLCINLRALGRPGDALTFDQDAVTLCRRLAQTDPTATKNLVWALHSSGMDLRVLGRPGDALTFDQDAVTLCRGLVKKDPSITNLKDLSRALHDLGVDHEEAMYADEEAVKLRQELAKTDPTVEEDLVASLEGLGYDYYTLGHNKEAAGAASEAVELRRKMAEGDPLATRDLAQSLSNLGIYCSAAGHNKAAVNADKEAVELRRKLPTTDHTVTKDLIQSLVNLGVDYRALDRHEYAVRHDKEVVELRRKLVEMDPTVTSLNDLARALHNLGIDLRAVGRDEDALYADEEAAKLRREHAKVDDTVNEDLVASLENLGRDYRALHRNEEAVRADVEVVQLRRRLAGTDHTATKNLATSLQNLGCSLLLIGRHEEALQAHEESIELFRKLVTTDSTLTVALAQSMKSLGFNLGADGRRQDWVRTNREAVKLHVKIREPTLDEQLGLAETLQSFASSLRTVGLHDVAYRASAKGNEIYRKMSEIDPLSTGASLHALASGLRCAGVHEDAVLAEQRAVDLYHKPAQTRLTFRAGLIRALQSLAGDLRALGLGEDAARTHEQMVLLKSSGAQPEPLVELQLQLYSLTVKL</sequence>
<feature type="coiled-coil region" evidence="1">
    <location>
        <begin position="267"/>
        <end position="294"/>
    </location>
</feature>
<dbReference type="InterPro" id="IPR011990">
    <property type="entry name" value="TPR-like_helical_dom_sf"/>
</dbReference>